<dbReference type="EMBL" id="CM039427">
    <property type="protein sequence ID" value="KAI4355917.1"/>
    <property type="molecule type" value="Genomic_DNA"/>
</dbReference>
<protein>
    <submittedName>
        <fullName evidence="1">Uncharacterized protein</fullName>
    </submittedName>
</protein>
<keyword evidence="2" id="KW-1185">Reference proteome</keyword>
<reference evidence="1 2" key="1">
    <citation type="journal article" date="2022" name="DNA Res.">
        <title>Chromosomal-level genome assembly of the orchid tree Bauhinia variegata (Leguminosae; Cercidoideae) supports the allotetraploid origin hypothesis of Bauhinia.</title>
        <authorList>
            <person name="Zhong Y."/>
            <person name="Chen Y."/>
            <person name="Zheng D."/>
            <person name="Pang J."/>
            <person name="Liu Y."/>
            <person name="Luo S."/>
            <person name="Meng S."/>
            <person name="Qian L."/>
            <person name="Wei D."/>
            <person name="Dai S."/>
            <person name="Zhou R."/>
        </authorList>
    </citation>
    <scope>NUCLEOTIDE SEQUENCE [LARGE SCALE GENOMIC DNA]</scope>
    <source>
        <strain evidence="1">BV-YZ2020</strain>
    </source>
</reference>
<comment type="caution">
    <text evidence="1">The sequence shown here is derived from an EMBL/GenBank/DDBJ whole genome shotgun (WGS) entry which is preliminary data.</text>
</comment>
<accession>A0ACB9Q4I1</accession>
<organism evidence="1 2">
    <name type="scientific">Bauhinia variegata</name>
    <name type="common">Purple orchid tree</name>
    <name type="synonym">Phanera variegata</name>
    <dbReference type="NCBI Taxonomy" id="167791"/>
    <lineage>
        <taxon>Eukaryota</taxon>
        <taxon>Viridiplantae</taxon>
        <taxon>Streptophyta</taxon>
        <taxon>Embryophyta</taxon>
        <taxon>Tracheophyta</taxon>
        <taxon>Spermatophyta</taxon>
        <taxon>Magnoliopsida</taxon>
        <taxon>eudicotyledons</taxon>
        <taxon>Gunneridae</taxon>
        <taxon>Pentapetalae</taxon>
        <taxon>rosids</taxon>
        <taxon>fabids</taxon>
        <taxon>Fabales</taxon>
        <taxon>Fabaceae</taxon>
        <taxon>Cercidoideae</taxon>
        <taxon>Cercideae</taxon>
        <taxon>Bauhiniinae</taxon>
        <taxon>Bauhinia</taxon>
    </lineage>
</organism>
<dbReference type="Proteomes" id="UP000828941">
    <property type="component" value="Chromosome 2"/>
</dbReference>
<proteinExistence type="predicted"/>
<evidence type="ECO:0000313" key="2">
    <source>
        <dbReference type="Proteomes" id="UP000828941"/>
    </source>
</evidence>
<gene>
    <name evidence="1" type="ORF">L6164_004642</name>
</gene>
<evidence type="ECO:0000313" key="1">
    <source>
        <dbReference type="EMBL" id="KAI4355917.1"/>
    </source>
</evidence>
<sequence length="286" mass="32580">MNLSHFHCQASIFQNALKANHSSSGTSSRVTCYLRRKTSVAQVAQTIPARDRVIDFGKYKGKMLGTLPSSYLKWVSKNLRARDFEEWAKLADQVLQDPIYKDRIEWELAENVLNGNKLKTVSCTRDAETSSAVSELLEMSERFGWDNKDKVGWSKINFEFLGTSKGGRIPRLSISMEKETNITKQKNGHLEVLSEGEARRRERRGRQKMRKQAVFGESKLRLKEKSRGSFVNDPDPDADKAEAVYQSQKNMDMDLVEVDDKNLSVQNGNPFPGRQSLLRKAFNLLS</sequence>
<name>A0ACB9Q4I1_BAUVA</name>